<dbReference type="InterPro" id="IPR000742">
    <property type="entry name" value="EGF"/>
</dbReference>
<dbReference type="SUPFAM" id="SSF53300">
    <property type="entry name" value="vWA-like"/>
    <property type="match status" value="2"/>
</dbReference>
<dbReference type="OrthoDB" id="6022609at2759"/>
<comment type="caution">
    <text evidence="13">The sequence shown here is derived from an EMBL/GenBank/DDBJ whole genome shotgun (WGS) entry which is preliminary data.</text>
</comment>
<evidence type="ECO:0000259" key="12">
    <source>
        <dbReference type="PROSITE" id="PS50234"/>
    </source>
</evidence>
<dbReference type="InterPro" id="IPR002035">
    <property type="entry name" value="VWF_A"/>
</dbReference>
<dbReference type="SMART" id="SM00327">
    <property type="entry name" value="VWA"/>
    <property type="match status" value="2"/>
</dbReference>
<gene>
    <name evidence="13" type="ORF">chiPu_0012106</name>
</gene>
<dbReference type="PANTHER" id="PTHR24020:SF16">
    <property type="entry name" value="CARTILAGE MATRIX PROTEIN"/>
    <property type="match status" value="1"/>
</dbReference>
<evidence type="ECO:0000256" key="7">
    <source>
        <dbReference type="ARBA" id="ARBA00023180"/>
    </source>
</evidence>
<reference evidence="13 14" key="1">
    <citation type="journal article" date="2018" name="Nat. Ecol. Evol.">
        <title>Shark genomes provide insights into elasmobranch evolution and the origin of vertebrates.</title>
        <authorList>
            <person name="Hara Y"/>
            <person name="Yamaguchi K"/>
            <person name="Onimaru K"/>
            <person name="Kadota M"/>
            <person name="Koyanagi M"/>
            <person name="Keeley SD"/>
            <person name="Tatsumi K"/>
            <person name="Tanaka K"/>
            <person name="Motone F"/>
            <person name="Kageyama Y"/>
            <person name="Nozu R"/>
            <person name="Adachi N"/>
            <person name="Nishimura O"/>
            <person name="Nakagawa R"/>
            <person name="Tanegashima C"/>
            <person name="Kiyatake I"/>
            <person name="Matsumoto R"/>
            <person name="Murakumo K"/>
            <person name="Nishida K"/>
            <person name="Terakita A"/>
            <person name="Kuratani S"/>
            <person name="Sato K"/>
            <person name="Hyodo S Kuraku.S."/>
        </authorList>
    </citation>
    <scope>NUCLEOTIDE SEQUENCE [LARGE SCALE GENOMIC DNA]</scope>
</reference>
<organism evidence="13 14">
    <name type="scientific">Chiloscyllium punctatum</name>
    <name type="common">Brownbanded bambooshark</name>
    <name type="synonym">Hemiscyllium punctatum</name>
    <dbReference type="NCBI Taxonomy" id="137246"/>
    <lineage>
        <taxon>Eukaryota</taxon>
        <taxon>Metazoa</taxon>
        <taxon>Chordata</taxon>
        <taxon>Craniata</taxon>
        <taxon>Vertebrata</taxon>
        <taxon>Chondrichthyes</taxon>
        <taxon>Elasmobranchii</taxon>
        <taxon>Galeomorphii</taxon>
        <taxon>Galeoidea</taxon>
        <taxon>Orectolobiformes</taxon>
        <taxon>Hemiscylliidae</taxon>
        <taxon>Chiloscyllium</taxon>
    </lineage>
</organism>
<keyword evidence="4" id="KW-0732">Signal</keyword>
<dbReference type="GO" id="GO:0016020">
    <property type="term" value="C:membrane"/>
    <property type="evidence" value="ECO:0007669"/>
    <property type="project" value="InterPro"/>
</dbReference>
<dbReference type="InterPro" id="IPR001881">
    <property type="entry name" value="EGF-like_Ca-bd_dom"/>
</dbReference>
<protein>
    <recommendedName>
        <fullName evidence="9">Matrilin-1</fullName>
    </recommendedName>
    <alternativeName>
        <fullName evidence="10">Cartilage matrix protein</fullName>
    </alternativeName>
</protein>
<evidence type="ECO:0000256" key="3">
    <source>
        <dbReference type="ARBA" id="ARBA00022536"/>
    </source>
</evidence>
<dbReference type="GO" id="GO:0005576">
    <property type="term" value="C:extracellular region"/>
    <property type="evidence" value="ECO:0007669"/>
    <property type="project" value="UniProtKB-SubCell"/>
</dbReference>
<evidence type="ECO:0000256" key="8">
    <source>
        <dbReference type="ARBA" id="ARBA00093320"/>
    </source>
</evidence>
<dbReference type="FunFam" id="3.40.50.410:FF:000018">
    <property type="entry name" value="Matrilin 1"/>
    <property type="match status" value="1"/>
</dbReference>
<evidence type="ECO:0000256" key="11">
    <source>
        <dbReference type="SAM" id="Phobius"/>
    </source>
</evidence>
<keyword evidence="3" id="KW-0245">EGF-like domain</keyword>
<dbReference type="Gene3D" id="1.20.5.30">
    <property type="match status" value="1"/>
</dbReference>
<evidence type="ECO:0000313" key="13">
    <source>
        <dbReference type="EMBL" id="GCC33636.1"/>
    </source>
</evidence>
<keyword evidence="11" id="KW-0472">Membrane</keyword>
<keyword evidence="6" id="KW-1015">Disulfide bond</keyword>
<feature type="domain" description="VWFA" evidence="12">
    <location>
        <begin position="483"/>
        <end position="655"/>
    </location>
</feature>
<feature type="transmembrane region" description="Helical" evidence="11">
    <location>
        <begin position="155"/>
        <end position="175"/>
    </location>
</feature>
<dbReference type="SMART" id="SM00181">
    <property type="entry name" value="EGF"/>
    <property type="match status" value="1"/>
</dbReference>
<dbReference type="PROSITE" id="PS50234">
    <property type="entry name" value="VWFA"/>
    <property type="match status" value="2"/>
</dbReference>
<dbReference type="AlphaFoldDB" id="A0A401STD7"/>
<evidence type="ECO:0000256" key="9">
    <source>
        <dbReference type="ARBA" id="ARBA00093641"/>
    </source>
</evidence>
<dbReference type="SMART" id="SM01279">
    <property type="entry name" value="Matrilin_ccoil"/>
    <property type="match status" value="1"/>
</dbReference>
<dbReference type="GO" id="GO:0005509">
    <property type="term" value="F:calcium ion binding"/>
    <property type="evidence" value="ECO:0007669"/>
    <property type="project" value="InterPro"/>
</dbReference>
<dbReference type="Pfam" id="PF10393">
    <property type="entry name" value="Matrilin_ccoil"/>
    <property type="match status" value="1"/>
</dbReference>
<dbReference type="SMART" id="SM00179">
    <property type="entry name" value="EGF_CA"/>
    <property type="match status" value="1"/>
</dbReference>
<feature type="transmembrane region" description="Helical" evidence="11">
    <location>
        <begin position="72"/>
        <end position="93"/>
    </location>
</feature>
<dbReference type="GO" id="GO:0031012">
    <property type="term" value="C:extracellular matrix"/>
    <property type="evidence" value="ECO:0007669"/>
    <property type="project" value="UniProtKB-ARBA"/>
</dbReference>
<dbReference type="FunFam" id="3.40.50.410:FF:000004">
    <property type="entry name" value="collagen alpha-6(VI) chain"/>
    <property type="match status" value="1"/>
</dbReference>
<dbReference type="Gene3D" id="3.40.50.410">
    <property type="entry name" value="von Willebrand factor, type A domain"/>
    <property type="match status" value="2"/>
</dbReference>
<sequence length="708" mass="78606">MVKFVSNMYHGSHRCLFCHVRTGSIILTASYTVAWTVMAGFELVRLFRPDSRVDVSMIGIHLEGVFHGADTFTSFIFDVFMTAISGLGVYGIIKYFPDFLIPFICYLVVDFFIYCIEVLGIYVDLPDYMHAKHYIQNVFYFPERDSLIEPGSTKAMIAFTFLFICVLCLKSFFIYSTWNCFKFIKELEQESSLVDTLLNLRSREKSPQEDKPKTQYGLLLSALILVQVNGVPKVKPVRTGPQVSAGLCRSKPTDLVFIIDSSRSVRPSEFEQVKVFVSQVIESLDIGPNATRVGVVNYASTVKNEFALNAHRNKAGVLRAVSQIQPLSSGTMTGLAIQFATNIAFSESNGARVKTDAASKVAIIVTDGRPQDRVREAATRAKQSGIEIFAIGVGRAEMSSLREIASEPLEDHLDYVESYSAIEKLSKKFQEAFCVVDLCASGDHDCEHICVSTPSSYKCACNEGFTLNPDGRTCGTCSSGGVDLAFVIDGSKSVRPENFQLVKKFINQIVDALDVGDQNARIALIQYSSSVRTEFPLNKFKTKQNIKAAVKKMEYMERGTMTGLALQHLAENIFVPSQGARENIPKVGIIFTDGRSQDYINDFAQKAKDQGIRMFAVGVGNALEEELRIIASDPVKDHYYYTADFKTMNKIADKLQVKICAAPAKDPCACESLVEFQIKVEKIIKTLTAKLGAFTKKLAALENRLLVK</sequence>
<dbReference type="InterPro" id="IPR036337">
    <property type="entry name" value="Matrilin_CC_sf"/>
</dbReference>
<dbReference type="PANTHER" id="PTHR24020">
    <property type="entry name" value="COLLAGEN ALPHA"/>
    <property type="match status" value="1"/>
</dbReference>
<comment type="subcellular location">
    <subcellularLocation>
        <location evidence="1">Secreted</location>
    </subcellularLocation>
</comment>
<dbReference type="InterPro" id="IPR036465">
    <property type="entry name" value="vWFA_dom_sf"/>
</dbReference>
<keyword evidence="2" id="KW-0964">Secreted</keyword>
<dbReference type="EMBL" id="BEZZ01000535">
    <property type="protein sequence ID" value="GCC33636.1"/>
    <property type="molecule type" value="Genomic_DNA"/>
</dbReference>
<dbReference type="CDD" id="cd01475">
    <property type="entry name" value="vWA_Matrilin"/>
    <property type="match status" value="1"/>
</dbReference>
<keyword evidence="11" id="KW-0812">Transmembrane</keyword>
<dbReference type="InterPro" id="IPR004687">
    <property type="entry name" value="LAPTM4/5"/>
</dbReference>
<evidence type="ECO:0000256" key="2">
    <source>
        <dbReference type="ARBA" id="ARBA00022525"/>
    </source>
</evidence>
<accession>A0A401STD7</accession>
<comment type="function">
    <text evidence="8">A major component of the extracellular matrix of non-articular cartilage. Binds to type 2 collagens and forms long concatenated protein networks as part of the extracellular matrix. Required for the network-like organization and bundling of collagen fibrils surrounding chondrocytes in the zones of maturation and hypertrophy. Required for mechanotransduction and adaption to mechanical loading in cartilage chondrocytes, resulting in an increase in expression of the extracellular matrix components ACAN and COL2A1. Acts as a moderator of angiogenesis in response to injury.</text>
</comment>
<evidence type="ECO:0000256" key="5">
    <source>
        <dbReference type="ARBA" id="ARBA00022737"/>
    </source>
</evidence>
<dbReference type="Pfam" id="PF14670">
    <property type="entry name" value="FXa_inhibition"/>
    <property type="match status" value="1"/>
</dbReference>
<evidence type="ECO:0000256" key="1">
    <source>
        <dbReference type="ARBA" id="ARBA00004613"/>
    </source>
</evidence>
<feature type="transmembrane region" description="Helical" evidence="11">
    <location>
        <begin position="100"/>
        <end position="123"/>
    </location>
</feature>
<keyword evidence="11" id="KW-1133">Transmembrane helix</keyword>
<dbReference type="SUPFAM" id="SSF58002">
    <property type="entry name" value="Chicken cartilage matrix protein"/>
    <property type="match status" value="1"/>
</dbReference>
<dbReference type="STRING" id="137246.A0A401STD7"/>
<keyword evidence="7" id="KW-0325">Glycoprotein</keyword>
<dbReference type="Proteomes" id="UP000287033">
    <property type="component" value="Unassembled WGS sequence"/>
</dbReference>
<proteinExistence type="predicted"/>
<evidence type="ECO:0000256" key="6">
    <source>
        <dbReference type="ARBA" id="ARBA00023157"/>
    </source>
</evidence>
<dbReference type="Pfam" id="PF03821">
    <property type="entry name" value="Mtp"/>
    <property type="match status" value="2"/>
</dbReference>
<dbReference type="Gene3D" id="2.10.25.10">
    <property type="entry name" value="Laminin"/>
    <property type="match status" value="1"/>
</dbReference>
<dbReference type="PROSITE" id="PS01186">
    <property type="entry name" value="EGF_2"/>
    <property type="match status" value="1"/>
</dbReference>
<dbReference type="PRINTS" id="PR00453">
    <property type="entry name" value="VWFADOMAIN"/>
</dbReference>
<feature type="transmembrane region" description="Helical" evidence="11">
    <location>
        <begin position="20"/>
        <end position="41"/>
    </location>
</feature>
<keyword evidence="5" id="KW-0677">Repeat</keyword>
<name>A0A401STD7_CHIPU</name>
<dbReference type="Pfam" id="PF00092">
    <property type="entry name" value="VWA"/>
    <property type="match status" value="2"/>
</dbReference>
<keyword evidence="14" id="KW-1185">Reference proteome</keyword>
<dbReference type="InterPro" id="IPR050525">
    <property type="entry name" value="ECM_Assembly_Org"/>
</dbReference>
<dbReference type="OMA" id="GRITDNC"/>
<evidence type="ECO:0000313" key="14">
    <source>
        <dbReference type="Proteomes" id="UP000287033"/>
    </source>
</evidence>
<dbReference type="InterPro" id="IPR019466">
    <property type="entry name" value="Matrilin_CC_trimer"/>
</dbReference>
<evidence type="ECO:0000256" key="4">
    <source>
        <dbReference type="ARBA" id="ARBA00022729"/>
    </source>
</evidence>
<evidence type="ECO:0000256" key="10">
    <source>
        <dbReference type="ARBA" id="ARBA00093674"/>
    </source>
</evidence>
<feature type="domain" description="VWFA" evidence="12">
    <location>
        <begin position="254"/>
        <end position="429"/>
    </location>
</feature>